<evidence type="ECO:0000313" key="1">
    <source>
        <dbReference type="EMBL" id="KAF3588624.1"/>
    </source>
</evidence>
<reference evidence="1" key="1">
    <citation type="submission" date="2019-12" db="EMBL/GenBank/DDBJ databases">
        <title>Genome sequencing and annotation of Brassica cretica.</title>
        <authorList>
            <person name="Studholme D.J."/>
            <person name="Sarris P."/>
        </authorList>
    </citation>
    <scope>NUCLEOTIDE SEQUENCE</scope>
    <source>
        <strain evidence="1">PFS-109/04</strain>
        <tissue evidence="1">Leaf</tissue>
    </source>
</reference>
<comment type="caution">
    <text evidence="1">The sequence shown here is derived from an EMBL/GenBank/DDBJ whole genome shotgun (WGS) entry which is preliminary data.</text>
</comment>
<dbReference type="AlphaFoldDB" id="A0A8S9S9S0"/>
<dbReference type="EMBL" id="QGKX02000088">
    <property type="protein sequence ID" value="KAF3588624.1"/>
    <property type="molecule type" value="Genomic_DNA"/>
</dbReference>
<organism evidence="1 2">
    <name type="scientific">Brassica cretica</name>
    <name type="common">Mustard</name>
    <dbReference type="NCBI Taxonomy" id="69181"/>
    <lineage>
        <taxon>Eukaryota</taxon>
        <taxon>Viridiplantae</taxon>
        <taxon>Streptophyta</taxon>
        <taxon>Embryophyta</taxon>
        <taxon>Tracheophyta</taxon>
        <taxon>Spermatophyta</taxon>
        <taxon>Magnoliopsida</taxon>
        <taxon>eudicotyledons</taxon>
        <taxon>Gunneridae</taxon>
        <taxon>Pentapetalae</taxon>
        <taxon>rosids</taxon>
        <taxon>malvids</taxon>
        <taxon>Brassicales</taxon>
        <taxon>Brassicaceae</taxon>
        <taxon>Brassiceae</taxon>
        <taxon>Brassica</taxon>
    </lineage>
</organism>
<gene>
    <name evidence="1" type="ORF">F2Q69_00027274</name>
</gene>
<protein>
    <submittedName>
        <fullName evidence="1">Uncharacterized protein</fullName>
    </submittedName>
</protein>
<name>A0A8S9S9S0_BRACR</name>
<dbReference type="Proteomes" id="UP000712600">
    <property type="component" value="Unassembled WGS sequence"/>
</dbReference>
<sequence>MPRHQEGEGKQGHVSLHNSYLRNLDCPDSVPDARKLRNDSRYSIETSIPTTLTSMLLLFLQARTWRIYIKGLRVFTAIYLVCLYSHNSKSLSQNPVMAKQQFHFFELMAGPFGSGLSGKLAMSRKVEI</sequence>
<evidence type="ECO:0000313" key="2">
    <source>
        <dbReference type="Proteomes" id="UP000712600"/>
    </source>
</evidence>
<accession>A0A8S9S9S0</accession>
<proteinExistence type="predicted"/>